<evidence type="ECO:0008006" key="4">
    <source>
        <dbReference type="Google" id="ProtNLM"/>
    </source>
</evidence>
<protein>
    <recommendedName>
        <fullName evidence="4">Lipid A 3-O-deacylase PagL</fullName>
    </recommendedName>
</protein>
<accession>A0A4R3L8P7</accession>
<sequence>MLSRFLLFPTLALAAGFAPLPADARDIVASAGASTTSTHDYVTGTLFVDGHGARRRAGRFTWQPMLSAGWIDGRDRPRLENDAFVVAAGTRLVDWWRRAFVSFQFGISHDTNDALSSHGQFLSSIGWEGDRVVYTLRHISNGKVFPGPNLGETMLLVGLRF</sequence>
<proteinExistence type="predicted"/>
<dbReference type="EMBL" id="SMAF01000016">
    <property type="protein sequence ID" value="TCS96173.1"/>
    <property type="molecule type" value="Genomic_DNA"/>
</dbReference>
<dbReference type="Gene3D" id="2.40.160.20">
    <property type="match status" value="1"/>
</dbReference>
<feature type="signal peptide" evidence="1">
    <location>
        <begin position="1"/>
        <end position="24"/>
    </location>
</feature>
<keyword evidence="1" id="KW-0732">Signal</keyword>
<evidence type="ECO:0000313" key="3">
    <source>
        <dbReference type="Proteomes" id="UP000294599"/>
    </source>
</evidence>
<dbReference type="Proteomes" id="UP000294599">
    <property type="component" value="Unassembled WGS sequence"/>
</dbReference>
<evidence type="ECO:0000256" key="1">
    <source>
        <dbReference type="SAM" id="SignalP"/>
    </source>
</evidence>
<evidence type="ECO:0000313" key="2">
    <source>
        <dbReference type="EMBL" id="TCS96173.1"/>
    </source>
</evidence>
<gene>
    <name evidence="2" type="ORF">EDC25_11627</name>
</gene>
<organism evidence="2 3">
    <name type="scientific">Pseudofulvimonas gallinarii</name>
    <dbReference type="NCBI Taxonomy" id="634155"/>
    <lineage>
        <taxon>Bacteria</taxon>
        <taxon>Pseudomonadati</taxon>
        <taxon>Pseudomonadota</taxon>
        <taxon>Gammaproteobacteria</taxon>
        <taxon>Lysobacterales</taxon>
        <taxon>Rhodanobacteraceae</taxon>
        <taxon>Pseudofulvimonas</taxon>
    </lineage>
</organism>
<name>A0A4R3L8P7_9GAMM</name>
<reference evidence="2 3" key="1">
    <citation type="submission" date="2019-03" db="EMBL/GenBank/DDBJ databases">
        <title>Genomic Encyclopedia of Type Strains, Phase IV (KMG-IV): sequencing the most valuable type-strain genomes for metagenomic binning, comparative biology and taxonomic classification.</title>
        <authorList>
            <person name="Goeker M."/>
        </authorList>
    </citation>
    <scope>NUCLEOTIDE SEQUENCE [LARGE SCALE GENOMIC DNA]</scope>
    <source>
        <strain evidence="2 3">DSM 21944</strain>
    </source>
</reference>
<dbReference type="OrthoDB" id="5952859at2"/>
<dbReference type="RefSeq" id="WP_132577491.1">
    <property type="nucleotide sequence ID" value="NZ_JBHLWF010000019.1"/>
</dbReference>
<feature type="chain" id="PRO_5020418414" description="Lipid A 3-O-deacylase PagL" evidence="1">
    <location>
        <begin position="25"/>
        <end position="161"/>
    </location>
</feature>
<keyword evidence="3" id="KW-1185">Reference proteome</keyword>
<comment type="caution">
    <text evidence="2">The sequence shown here is derived from an EMBL/GenBank/DDBJ whole genome shotgun (WGS) entry which is preliminary data.</text>
</comment>
<dbReference type="AlphaFoldDB" id="A0A4R3L8P7"/>